<evidence type="ECO:0000256" key="1">
    <source>
        <dbReference type="ARBA" id="ARBA00009477"/>
    </source>
</evidence>
<gene>
    <name evidence="5" type="ORF">CK240_12440</name>
</gene>
<dbReference type="GO" id="GO:0015562">
    <property type="term" value="F:efflux transmembrane transporter activity"/>
    <property type="evidence" value="ECO:0007669"/>
    <property type="project" value="TreeGrafter"/>
</dbReference>
<dbReference type="Gene3D" id="2.40.50.100">
    <property type="match status" value="1"/>
</dbReference>
<reference evidence="5 6" key="1">
    <citation type="submission" date="2017-09" db="EMBL/GenBank/DDBJ databases">
        <title>Paracoccus alkalisoli sp. nov., isolated from saline alkaline soil.</title>
        <authorList>
            <person name="Dong X."/>
            <person name="Zhang G."/>
        </authorList>
    </citation>
    <scope>NUCLEOTIDE SEQUENCE [LARGE SCALE GENOMIC DNA]</scope>
    <source>
        <strain evidence="5 6">WN007</strain>
    </source>
</reference>
<dbReference type="SUPFAM" id="SSF111369">
    <property type="entry name" value="HlyD-like secretion proteins"/>
    <property type="match status" value="1"/>
</dbReference>
<dbReference type="Proteomes" id="UP000218023">
    <property type="component" value="Unassembled WGS sequence"/>
</dbReference>
<dbReference type="PANTHER" id="PTHR30469:SF20">
    <property type="entry name" value="EFFLUX RND TRANSPORTER PERIPLASMIC ADAPTOR SUBUNIT"/>
    <property type="match status" value="1"/>
</dbReference>
<evidence type="ECO:0000313" key="5">
    <source>
        <dbReference type="EMBL" id="PAU96703.1"/>
    </source>
</evidence>
<feature type="domain" description="Multidrug resistance protein MdtA-like barrel-sandwich hybrid" evidence="3">
    <location>
        <begin position="85"/>
        <end position="206"/>
    </location>
</feature>
<evidence type="ECO:0000259" key="4">
    <source>
        <dbReference type="Pfam" id="PF25989"/>
    </source>
</evidence>
<comment type="similarity">
    <text evidence="1">Belongs to the membrane fusion protein (MFP) (TC 8.A.1) family.</text>
</comment>
<dbReference type="Gene3D" id="2.40.420.20">
    <property type="match status" value="1"/>
</dbReference>
<name>A0A2A2GIH7_9RHOB</name>
<dbReference type="OrthoDB" id="9813967at2"/>
<sequence>MPIEGKARALLGLGVAGCVCALLFAVPSWQIHAQDREAASSSDVAGPPSGAEASALPMPVEITQAVAYSEARTRSFAGTVEALKTVDLAFQVSGQLVEFPVIAGDRVTTGDLIGQLDKADFQLALDRARASYDLARSEFTRASALSDRGVATDAQLDAVRAQLAQAETALREAERRLTQTEVRAPFDAIVARTYVEAYANVTPAQPVVRLQDVSELLIRISLPEDLAAVARVQPDLFSVTATFPAAPGYRPTLEPRSFAAEANSSTRTFDVEFRIAGDIDPRILPGMTANVAVGEIESSRPSQAVTLPVSAVDTTSRANPTVWIYTAEDSTVSRRDVRLGLPRDNWIVVLEGLEPGETVVATGWWRLRDGARVAVVGL</sequence>
<dbReference type="InterPro" id="IPR006143">
    <property type="entry name" value="RND_pump_MFP"/>
</dbReference>
<evidence type="ECO:0000313" key="6">
    <source>
        <dbReference type="Proteomes" id="UP000218023"/>
    </source>
</evidence>
<dbReference type="InterPro" id="IPR058625">
    <property type="entry name" value="MdtA-like_BSH"/>
</dbReference>
<dbReference type="AlphaFoldDB" id="A0A2A2GIH7"/>
<proteinExistence type="inferred from homology"/>
<dbReference type="EMBL" id="NSJZ01000011">
    <property type="protein sequence ID" value="PAU96703.1"/>
    <property type="molecule type" value="Genomic_DNA"/>
</dbReference>
<dbReference type="Gene3D" id="1.10.287.470">
    <property type="entry name" value="Helix hairpin bin"/>
    <property type="match status" value="1"/>
</dbReference>
<dbReference type="PANTHER" id="PTHR30469">
    <property type="entry name" value="MULTIDRUG RESISTANCE PROTEIN MDTA"/>
    <property type="match status" value="1"/>
</dbReference>
<organism evidence="5 6">
    <name type="scientific">Paracoccus salipaludis</name>
    <dbReference type="NCBI Taxonomy" id="2032623"/>
    <lineage>
        <taxon>Bacteria</taxon>
        <taxon>Pseudomonadati</taxon>
        <taxon>Pseudomonadota</taxon>
        <taxon>Alphaproteobacteria</taxon>
        <taxon>Rhodobacterales</taxon>
        <taxon>Paracoccaceae</taxon>
        <taxon>Paracoccus</taxon>
    </lineage>
</organism>
<dbReference type="Gene3D" id="2.40.30.170">
    <property type="match status" value="1"/>
</dbReference>
<dbReference type="Pfam" id="PF25917">
    <property type="entry name" value="BSH_RND"/>
    <property type="match status" value="1"/>
</dbReference>
<keyword evidence="2" id="KW-0175">Coiled coil</keyword>
<dbReference type="NCBIfam" id="TIGR01730">
    <property type="entry name" value="RND_mfp"/>
    <property type="match status" value="1"/>
</dbReference>
<keyword evidence="6" id="KW-1185">Reference proteome</keyword>
<dbReference type="GO" id="GO:1990281">
    <property type="term" value="C:efflux pump complex"/>
    <property type="evidence" value="ECO:0007669"/>
    <property type="project" value="TreeGrafter"/>
</dbReference>
<comment type="caution">
    <text evidence="5">The sequence shown here is derived from an EMBL/GenBank/DDBJ whole genome shotgun (WGS) entry which is preliminary data.</text>
</comment>
<evidence type="ECO:0000259" key="3">
    <source>
        <dbReference type="Pfam" id="PF25917"/>
    </source>
</evidence>
<feature type="coiled-coil region" evidence="2">
    <location>
        <begin position="156"/>
        <end position="183"/>
    </location>
</feature>
<dbReference type="RefSeq" id="WP_082657928.1">
    <property type="nucleotide sequence ID" value="NZ_NSJZ01000011.1"/>
</dbReference>
<feature type="domain" description="YknX-like C-terminal permuted SH3-like" evidence="4">
    <location>
        <begin position="304"/>
        <end position="375"/>
    </location>
</feature>
<dbReference type="InterPro" id="IPR058637">
    <property type="entry name" value="YknX-like_C"/>
</dbReference>
<dbReference type="Pfam" id="PF25989">
    <property type="entry name" value="YknX_C"/>
    <property type="match status" value="1"/>
</dbReference>
<evidence type="ECO:0000256" key="2">
    <source>
        <dbReference type="SAM" id="Coils"/>
    </source>
</evidence>
<accession>A0A2A2GIH7</accession>
<protein>
    <submittedName>
        <fullName evidence="5">Efflux RND transporter periplasmic adaptor subunit</fullName>
    </submittedName>
</protein>